<accession>A0A284R634</accession>
<gene>
    <name evidence="2" type="ORF">ARMOST_07536</name>
</gene>
<feature type="chain" id="PRO_5013035348" evidence="1">
    <location>
        <begin position="28"/>
        <end position="54"/>
    </location>
</feature>
<evidence type="ECO:0000313" key="3">
    <source>
        <dbReference type="Proteomes" id="UP000219338"/>
    </source>
</evidence>
<dbReference type="EMBL" id="FUEG01000004">
    <property type="protein sequence ID" value="SJL04176.1"/>
    <property type="molecule type" value="Genomic_DNA"/>
</dbReference>
<keyword evidence="1" id="KW-0732">Signal</keyword>
<reference evidence="3" key="1">
    <citation type="journal article" date="2017" name="Nat. Ecol. Evol.">
        <title>Genome expansion and lineage-specific genetic innovations in the forest pathogenic fungi Armillaria.</title>
        <authorList>
            <person name="Sipos G."/>
            <person name="Prasanna A.N."/>
            <person name="Walter M.C."/>
            <person name="O'Connor E."/>
            <person name="Balint B."/>
            <person name="Krizsan K."/>
            <person name="Kiss B."/>
            <person name="Hess J."/>
            <person name="Varga T."/>
            <person name="Slot J."/>
            <person name="Riley R."/>
            <person name="Boka B."/>
            <person name="Rigling D."/>
            <person name="Barry K."/>
            <person name="Lee J."/>
            <person name="Mihaltcheva S."/>
            <person name="LaButti K."/>
            <person name="Lipzen A."/>
            <person name="Waldron R."/>
            <person name="Moloney N.M."/>
            <person name="Sperisen C."/>
            <person name="Kredics L."/>
            <person name="Vagvoelgyi C."/>
            <person name="Patrignani A."/>
            <person name="Fitzpatrick D."/>
            <person name="Nagy I."/>
            <person name="Doyle S."/>
            <person name="Anderson J.B."/>
            <person name="Grigoriev I.V."/>
            <person name="Gueldener U."/>
            <person name="Muensterkoetter M."/>
            <person name="Nagy L.G."/>
        </authorList>
    </citation>
    <scope>NUCLEOTIDE SEQUENCE [LARGE SCALE GENOMIC DNA]</scope>
    <source>
        <strain evidence="3">C18/9</strain>
    </source>
</reference>
<evidence type="ECO:0000256" key="1">
    <source>
        <dbReference type="SAM" id="SignalP"/>
    </source>
</evidence>
<sequence>MSPCSISATIVIGQSLLLLLLIHLVPMQIPAGTCTCGMGRIIRGADVATDDGHN</sequence>
<proteinExistence type="predicted"/>
<evidence type="ECO:0000313" key="2">
    <source>
        <dbReference type="EMBL" id="SJL04176.1"/>
    </source>
</evidence>
<keyword evidence="3" id="KW-1185">Reference proteome</keyword>
<dbReference type="Proteomes" id="UP000219338">
    <property type="component" value="Unassembled WGS sequence"/>
</dbReference>
<name>A0A284R634_ARMOS</name>
<organism evidence="2 3">
    <name type="scientific">Armillaria ostoyae</name>
    <name type="common">Armillaria root rot fungus</name>
    <dbReference type="NCBI Taxonomy" id="47428"/>
    <lineage>
        <taxon>Eukaryota</taxon>
        <taxon>Fungi</taxon>
        <taxon>Dikarya</taxon>
        <taxon>Basidiomycota</taxon>
        <taxon>Agaricomycotina</taxon>
        <taxon>Agaricomycetes</taxon>
        <taxon>Agaricomycetidae</taxon>
        <taxon>Agaricales</taxon>
        <taxon>Marasmiineae</taxon>
        <taxon>Physalacriaceae</taxon>
        <taxon>Armillaria</taxon>
    </lineage>
</organism>
<dbReference type="AlphaFoldDB" id="A0A284R634"/>
<feature type="signal peptide" evidence="1">
    <location>
        <begin position="1"/>
        <end position="27"/>
    </location>
</feature>
<protein>
    <submittedName>
        <fullName evidence="2">Uncharacterized protein</fullName>
    </submittedName>
</protein>